<dbReference type="AlphaFoldDB" id="A0A7S1FKM4"/>
<name>A0A7S1FKM4_NOCSC</name>
<feature type="region of interest" description="Disordered" evidence="1">
    <location>
        <begin position="23"/>
        <end position="63"/>
    </location>
</feature>
<sequence>MAVFVPRCCCCANPPDDGVFEVTSQGPSHEIEKPKRFIEPPEEAQDEDLAPDAPEAASHGAEETDPLQAFLEGVEVDCEVLDGFQALTGKDLDAIQAEDEIMPGEQFVVEVERRDDADCVGLKVQHSAKKSAVRVHTVRAGPVEEWNAQNPRRMVMQGDRLLEVNGVRGPSAVDICQRLKVDHRLRIVVSRRKNKSSDAT</sequence>
<proteinExistence type="predicted"/>
<protein>
    <recommendedName>
        <fullName evidence="2">PDZ domain-containing protein</fullName>
    </recommendedName>
</protein>
<dbReference type="Gene3D" id="2.30.42.10">
    <property type="match status" value="1"/>
</dbReference>
<dbReference type="PROSITE" id="PS50106">
    <property type="entry name" value="PDZ"/>
    <property type="match status" value="1"/>
</dbReference>
<feature type="domain" description="PDZ" evidence="2">
    <location>
        <begin position="108"/>
        <end position="180"/>
    </location>
</feature>
<evidence type="ECO:0000256" key="1">
    <source>
        <dbReference type="SAM" id="MobiDB-lite"/>
    </source>
</evidence>
<evidence type="ECO:0000259" key="2">
    <source>
        <dbReference type="PROSITE" id="PS50106"/>
    </source>
</evidence>
<evidence type="ECO:0000313" key="3">
    <source>
        <dbReference type="EMBL" id="CAD8872456.1"/>
    </source>
</evidence>
<accession>A0A7S1FKM4</accession>
<dbReference type="InterPro" id="IPR001478">
    <property type="entry name" value="PDZ"/>
</dbReference>
<dbReference type="InterPro" id="IPR036034">
    <property type="entry name" value="PDZ_sf"/>
</dbReference>
<reference evidence="3" key="1">
    <citation type="submission" date="2021-01" db="EMBL/GenBank/DDBJ databases">
        <authorList>
            <person name="Corre E."/>
            <person name="Pelletier E."/>
            <person name="Niang G."/>
            <person name="Scheremetjew M."/>
            <person name="Finn R."/>
            <person name="Kale V."/>
            <person name="Holt S."/>
            <person name="Cochrane G."/>
            <person name="Meng A."/>
            <person name="Brown T."/>
            <person name="Cohen L."/>
        </authorList>
    </citation>
    <scope>NUCLEOTIDE SEQUENCE</scope>
</reference>
<organism evidence="3">
    <name type="scientific">Noctiluca scintillans</name>
    <name type="common">Sea sparkle</name>
    <name type="synonym">Red tide dinoflagellate</name>
    <dbReference type="NCBI Taxonomy" id="2966"/>
    <lineage>
        <taxon>Eukaryota</taxon>
        <taxon>Sar</taxon>
        <taxon>Alveolata</taxon>
        <taxon>Dinophyceae</taxon>
        <taxon>Noctilucales</taxon>
        <taxon>Noctilucaceae</taxon>
        <taxon>Noctiluca</taxon>
    </lineage>
</organism>
<dbReference type="EMBL" id="HBFQ01065885">
    <property type="protein sequence ID" value="CAD8872456.1"/>
    <property type="molecule type" value="Transcribed_RNA"/>
</dbReference>
<feature type="compositionally biased region" description="Acidic residues" evidence="1">
    <location>
        <begin position="40"/>
        <end position="50"/>
    </location>
</feature>
<gene>
    <name evidence="3" type="ORF">NSCI0253_LOCUS46813</name>
</gene>
<feature type="compositionally biased region" description="Basic and acidic residues" evidence="1">
    <location>
        <begin position="29"/>
        <end position="39"/>
    </location>
</feature>